<keyword evidence="1" id="KW-0812">Transmembrane</keyword>
<dbReference type="OrthoDB" id="5343688at2759"/>
<reference evidence="2 3" key="1">
    <citation type="submission" date="2017-08" db="EMBL/GenBank/DDBJ databases">
        <title>Harnessing the power of phylogenomics to disentangle the directionality and signatures of interkingdom host jumping in the parasitic fungal genus Tolypocladium.</title>
        <authorList>
            <person name="Quandt C.A."/>
            <person name="Patterson W."/>
            <person name="Spatafora J.W."/>
        </authorList>
    </citation>
    <scope>NUCLEOTIDE SEQUENCE [LARGE SCALE GENOMIC DNA]</scope>
    <source>
        <strain evidence="2 3">CBS 113982</strain>
    </source>
</reference>
<keyword evidence="1" id="KW-0472">Membrane</keyword>
<sequence>MDRAVRELDLSNCGPGFVIDRAGVVPGLRSSAAFFTFLRANLVLTPSAVSSTTNTPYLEPYEYSPQPYLVPSSPSPLAANPPLTPLDDIPPLSLDTLSTHDDKTEGLRLVADSVAQMRQRAARSLALHPLCLGVLAAAWGLVYRCVYLPEPSGDAGRAILLACGVAVAYLFAVRYRADGYVALAEDISWAWLKPDYPSGEQDIMLGARCGDVLVGALVLRLEPKTRGARPGHAPRRKNRSRAATLRGGNGVVRAWTTRLENRGQGVGRDLLLAAVRKTKEQCGKDAQVGFAREHANSAMLLPPVFNGAFRRDENRAAKALEEAVAEWEASKKRKR</sequence>
<evidence type="ECO:0000256" key="1">
    <source>
        <dbReference type="SAM" id="Phobius"/>
    </source>
</evidence>
<dbReference type="Proteomes" id="UP000236621">
    <property type="component" value="Unassembled WGS sequence"/>
</dbReference>
<feature type="transmembrane region" description="Helical" evidence="1">
    <location>
        <begin position="155"/>
        <end position="173"/>
    </location>
</feature>
<name>A0A2K3QJD6_9HYPO</name>
<keyword evidence="1" id="KW-1133">Transmembrane helix</keyword>
<gene>
    <name evidence="2" type="ORF">TCAP_02416</name>
</gene>
<dbReference type="AlphaFoldDB" id="A0A2K3QJD6"/>
<evidence type="ECO:0000313" key="2">
    <source>
        <dbReference type="EMBL" id="PNY27658.1"/>
    </source>
</evidence>
<keyword evidence="3" id="KW-1185">Reference proteome</keyword>
<dbReference type="SUPFAM" id="SSF55729">
    <property type="entry name" value="Acyl-CoA N-acyltransferases (Nat)"/>
    <property type="match status" value="1"/>
</dbReference>
<comment type="caution">
    <text evidence="2">The sequence shown here is derived from an EMBL/GenBank/DDBJ whole genome shotgun (WGS) entry which is preliminary data.</text>
</comment>
<dbReference type="EMBL" id="NRSZ01000368">
    <property type="protein sequence ID" value="PNY27658.1"/>
    <property type="molecule type" value="Genomic_DNA"/>
</dbReference>
<protein>
    <submittedName>
        <fullName evidence="2">Uncharacterized protein</fullName>
    </submittedName>
</protein>
<feature type="transmembrane region" description="Helical" evidence="1">
    <location>
        <begin position="125"/>
        <end position="143"/>
    </location>
</feature>
<proteinExistence type="predicted"/>
<dbReference type="InterPro" id="IPR016181">
    <property type="entry name" value="Acyl_CoA_acyltransferase"/>
</dbReference>
<organism evidence="2 3">
    <name type="scientific">Tolypocladium capitatum</name>
    <dbReference type="NCBI Taxonomy" id="45235"/>
    <lineage>
        <taxon>Eukaryota</taxon>
        <taxon>Fungi</taxon>
        <taxon>Dikarya</taxon>
        <taxon>Ascomycota</taxon>
        <taxon>Pezizomycotina</taxon>
        <taxon>Sordariomycetes</taxon>
        <taxon>Hypocreomycetidae</taxon>
        <taxon>Hypocreales</taxon>
        <taxon>Ophiocordycipitaceae</taxon>
        <taxon>Tolypocladium</taxon>
    </lineage>
</organism>
<evidence type="ECO:0000313" key="3">
    <source>
        <dbReference type="Proteomes" id="UP000236621"/>
    </source>
</evidence>
<accession>A0A2K3QJD6</accession>